<dbReference type="SUPFAM" id="SSF47473">
    <property type="entry name" value="EF-hand"/>
    <property type="match status" value="1"/>
</dbReference>
<dbReference type="WBParaSite" id="EVEC_0001105101-mRNA-1">
    <property type="protein sequence ID" value="EVEC_0001105101-mRNA-1"/>
    <property type="gene ID" value="EVEC_0001105101"/>
</dbReference>
<sequence length="124" mass="13673">MLTRSQLADFLRVSGYAVDSEEVDRIINSIDTNGIEGFTVQDILSYVSSHETKPPPEVFKIEEMFQTFDLDGDGAITLDELIRISQIVTGGTREIAEAIFKMADIDGDGKITIDEFLGLIKGTL</sequence>
<dbReference type="CDD" id="cd00051">
    <property type="entry name" value="EFh"/>
    <property type="match status" value="1"/>
</dbReference>
<dbReference type="OrthoDB" id="343296at2759"/>
<dbReference type="Pfam" id="PF13499">
    <property type="entry name" value="EF-hand_7"/>
    <property type="match status" value="1"/>
</dbReference>
<dbReference type="InterPro" id="IPR002048">
    <property type="entry name" value="EF_hand_dom"/>
</dbReference>
<name>A0A0N4VJN0_ENTVE</name>
<dbReference type="PANTHER" id="PTHR34524">
    <property type="entry name" value="CALCYPHOSIN"/>
    <property type="match status" value="1"/>
</dbReference>
<evidence type="ECO:0000313" key="5">
    <source>
        <dbReference type="EMBL" id="VDD95625.1"/>
    </source>
</evidence>
<dbReference type="PROSITE" id="PS00018">
    <property type="entry name" value="EF_HAND_1"/>
    <property type="match status" value="1"/>
</dbReference>
<accession>A0A0N4VJN0</accession>
<keyword evidence="2" id="KW-0677">Repeat</keyword>
<dbReference type="Proteomes" id="UP000274131">
    <property type="component" value="Unassembled WGS sequence"/>
</dbReference>
<dbReference type="GO" id="GO:0005509">
    <property type="term" value="F:calcium ion binding"/>
    <property type="evidence" value="ECO:0007669"/>
    <property type="project" value="InterPro"/>
</dbReference>
<proteinExistence type="predicted"/>
<evidence type="ECO:0000313" key="7">
    <source>
        <dbReference type="WBParaSite" id="EVEC_0001105101-mRNA-1"/>
    </source>
</evidence>
<dbReference type="EMBL" id="UXUI01010786">
    <property type="protein sequence ID" value="VDD95625.1"/>
    <property type="molecule type" value="Genomic_DNA"/>
</dbReference>
<reference evidence="5 6" key="2">
    <citation type="submission" date="2018-10" db="EMBL/GenBank/DDBJ databases">
        <authorList>
            <consortium name="Pathogen Informatics"/>
        </authorList>
    </citation>
    <scope>NUCLEOTIDE SEQUENCE [LARGE SCALE GENOMIC DNA]</scope>
</reference>
<dbReference type="PROSITE" id="PS50222">
    <property type="entry name" value="EF_HAND_2"/>
    <property type="match status" value="2"/>
</dbReference>
<evidence type="ECO:0000256" key="3">
    <source>
        <dbReference type="ARBA" id="ARBA00022837"/>
    </source>
</evidence>
<keyword evidence="6" id="KW-1185">Reference proteome</keyword>
<dbReference type="Gene3D" id="1.10.238.10">
    <property type="entry name" value="EF-hand"/>
    <property type="match status" value="1"/>
</dbReference>
<dbReference type="InterPro" id="IPR018247">
    <property type="entry name" value="EF_Hand_1_Ca_BS"/>
</dbReference>
<dbReference type="InterPro" id="IPR051581">
    <property type="entry name" value="Ca-bind"/>
</dbReference>
<gene>
    <name evidence="5" type="ORF">EVEC_LOCUS10376</name>
</gene>
<evidence type="ECO:0000256" key="1">
    <source>
        <dbReference type="ARBA" id="ARBA00022723"/>
    </source>
</evidence>
<dbReference type="PANTHER" id="PTHR34524:SF6">
    <property type="entry name" value="CALCYPHOSINE LIKE"/>
    <property type="match status" value="1"/>
</dbReference>
<dbReference type="STRING" id="51028.A0A0N4VJN0"/>
<evidence type="ECO:0000256" key="2">
    <source>
        <dbReference type="ARBA" id="ARBA00022737"/>
    </source>
</evidence>
<keyword evidence="3" id="KW-0106">Calcium</keyword>
<feature type="domain" description="EF-hand" evidence="4">
    <location>
        <begin position="91"/>
        <end position="124"/>
    </location>
</feature>
<dbReference type="AlphaFoldDB" id="A0A0N4VJN0"/>
<dbReference type="InterPro" id="IPR011992">
    <property type="entry name" value="EF-hand-dom_pair"/>
</dbReference>
<reference evidence="7" key="1">
    <citation type="submission" date="2017-02" db="UniProtKB">
        <authorList>
            <consortium name="WormBaseParasite"/>
        </authorList>
    </citation>
    <scope>IDENTIFICATION</scope>
</reference>
<keyword evidence="1" id="KW-0479">Metal-binding</keyword>
<evidence type="ECO:0000259" key="4">
    <source>
        <dbReference type="PROSITE" id="PS50222"/>
    </source>
</evidence>
<evidence type="ECO:0000313" key="6">
    <source>
        <dbReference type="Proteomes" id="UP000274131"/>
    </source>
</evidence>
<dbReference type="SMART" id="SM00054">
    <property type="entry name" value="EFh"/>
    <property type="match status" value="2"/>
</dbReference>
<protein>
    <submittedName>
        <fullName evidence="7">EF-hand domain-containing protein</fullName>
    </submittedName>
</protein>
<organism evidence="7">
    <name type="scientific">Enterobius vermicularis</name>
    <name type="common">Human pinworm</name>
    <dbReference type="NCBI Taxonomy" id="51028"/>
    <lineage>
        <taxon>Eukaryota</taxon>
        <taxon>Metazoa</taxon>
        <taxon>Ecdysozoa</taxon>
        <taxon>Nematoda</taxon>
        <taxon>Chromadorea</taxon>
        <taxon>Rhabditida</taxon>
        <taxon>Spirurina</taxon>
        <taxon>Oxyuridomorpha</taxon>
        <taxon>Oxyuroidea</taxon>
        <taxon>Oxyuridae</taxon>
        <taxon>Enterobius</taxon>
    </lineage>
</organism>
<feature type="domain" description="EF-hand" evidence="4">
    <location>
        <begin position="56"/>
        <end position="90"/>
    </location>
</feature>